<evidence type="ECO:0000256" key="1">
    <source>
        <dbReference type="ARBA" id="ARBA00010923"/>
    </source>
</evidence>
<keyword evidence="3" id="KW-0238">DNA-binding</keyword>
<gene>
    <name evidence="5" type="ORF">USDA257_c02040</name>
</gene>
<dbReference type="HOGENOM" id="CLU_021095_2_3_5"/>
<accession>I3WYU8</accession>
<dbReference type="eggNOG" id="COG0732">
    <property type="taxonomic scope" value="Bacteria"/>
</dbReference>
<dbReference type="Proteomes" id="UP000006180">
    <property type="component" value="Chromosome"/>
</dbReference>
<dbReference type="REBASE" id="49064">
    <property type="entry name" value="S.Sfr257ORF2050P"/>
</dbReference>
<sequence>MKTEKLGNLAEFRNGLNYTDADNGSGLAVVGVSDFQDKVVIDTGNLPQLSLSALSKPDALIHEGDVLFVRSNGNRELIGRSVYVNTEPTMPTSHSGFTIRCRFHDRRCYPRYYAYLFRGSIIRQTLSSHGGGTNISNLNQQILADLDVPVPDLWMQERIAGILSAYDDLIEVNQRRIAILEDMARRLFDEWFVRFRYPGHEAVPLIETELGMVPEGWQIETARQALTYTGGGTPSKAEHRYWRDGDIQWFTPTDLTKSGQTFLRRSSLMITKEGLAKSSARLFPAFSIMMTSRATLGVFAINTEPATTNQGFITFLPSSRTPVYFLVHMLKREFPRMEAVASGATFKEITKGALGELVFAFPPETLTHRFEQLATPMMEQIATVSRQNDSLRAARDLLLPKLISGEIDLSAAEETFAEAAE</sequence>
<dbReference type="PANTHER" id="PTHR30408">
    <property type="entry name" value="TYPE-1 RESTRICTION ENZYME ECOKI SPECIFICITY PROTEIN"/>
    <property type="match status" value="1"/>
</dbReference>
<dbReference type="GO" id="GO:0009307">
    <property type="term" value="P:DNA restriction-modification system"/>
    <property type="evidence" value="ECO:0007669"/>
    <property type="project" value="UniProtKB-KW"/>
</dbReference>
<evidence type="ECO:0000259" key="4">
    <source>
        <dbReference type="Pfam" id="PF01420"/>
    </source>
</evidence>
<feature type="domain" description="Type I restriction modification DNA specificity" evidence="4">
    <location>
        <begin position="52"/>
        <end position="181"/>
    </location>
</feature>
<protein>
    <submittedName>
        <fullName evidence="5">Type-1 restriction enzyme MjaXIP specificity protein</fullName>
    </submittedName>
</protein>
<dbReference type="RefSeq" id="WP_014761002.1">
    <property type="nucleotide sequence ID" value="NC_018000.1"/>
</dbReference>
<dbReference type="PATRIC" id="fig|1185652.3.peg.212"/>
<dbReference type="PANTHER" id="PTHR30408:SF13">
    <property type="entry name" value="TYPE I RESTRICTION ENZYME HINDI SPECIFICITY SUBUNIT"/>
    <property type="match status" value="1"/>
</dbReference>
<evidence type="ECO:0000256" key="2">
    <source>
        <dbReference type="ARBA" id="ARBA00022747"/>
    </source>
</evidence>
<dbReference type="STRING" id="1185652.USDA257_c02040"/>
<dbReference type="AlphaFoldDB" id="I3WYU8"/>
<proteinExistence type="inferred from homology"/>
<dbReference type="SUPFAM" id="SSF116734">
    <property type="entry name" value="DNA methylase specificity domain"/>
    <property type="match status" value="2"/>
</dbReference>
<dbReference type="InterPro" id="IPR052021">
    <property type="entry name" value="Type-I_RS_S_subunit"/>
</dbReference>
<name>I3WYU8_SINF2</name>
<evidence type="ECO:0000313" key="5">
    <source>
        <dbReference type="EMBL" id="AFL48804.1"/>
    </source>
</evidence>
<dbReference type="Pfam" id="PF01420">
    <property type="entry name" value="Methylase_S"/>
    <property type="match status" value="2"/>
</dbReference>
<dbReference type="CDD" id="cd17273">
    <property type="entry name" value="RMtype1_S_EcoJA69PI-TRD1-CR1_like"/>
    <property type="match status" value="1"/>
</dbReference>
<organism evidence="5 6">
    <name type="scientific">Sinorhizobium fredii (strain USDA 257)</name>
    <dbReference type="NCBI Taxonomy" id="1185652"/>
    <lineage>
        <taxon>Bacteria</taxon>
        <taxon>Pseudomonadati</taxon>
        <taxon>Pseudomonadota</taxon>
        <taxon>Alphaproteobacteria</taxon>
        <taxon>Hyphomicrobiales</taxon>
        <taxon>Rhizobiaceae</taxon>
        <taxon>Sinorhizobium/Ensifer group</taxon>
        <taxon>Sinorhizobium</taxon>
    </lineage>
</organism>
<dbReference type="Gene3D" id="1.10.287.1120">
    <property type="entry name" value="Bipartite methylase S protein"/>
    <property type="match status" value="1"/>
</dbReference>
<dbReference type="Gene3D" id="3.90.220.20">
    <property type="entry name" value="DNA methylase specificity domains"/>
    <property type="match status" value="2"/>
</dbReference>
<dbReference type="EMBL" id="CP003563">
    <property type="protein sequence ID" value="AFL48804.1"/>
    <property type="molecule type" value="Genomic_DNA"/>
</dbReference>
<reference evidence="5 6" key="1">
    <citation type="journal article" date="2012" name="J. Bacteriol.">
        <title>Complete genome sequence of the broad-host-range strain Sinorhizobium fredii USDA257.</title>
        <authorList>
            <person name="Schuldes J."/>
            <person name="Rodriguez Orbegoso M."/>
            <person name="Schmeisser C."/>
            <person name="Krishnan H.B."/>
            <person name="Daniel R."/>
            <person name="Streit W.R."/>
        </authorList>
    </citation>
    <scope>NUCLEOTIDE SEQUENCE [LARGE SCALE GENOMIC DNA]</scope>
    <source>
        <strain evidence="5 6">USDA 257</strain>
    </source>
</reference>
<dbReference type="InterPro" id="IPR000055">
    <property type="entry name" value="Restrct_endonuc_typeI_TRD"/>
</dbReference>
<dbReference type="GO" id="GO:0003677">
    <property type="term" value="F:DNA binding"/>
    <property type="evidence" value="ECO:0007669"/>
    <property type="project" value="UniProtKB-KW"/>
</dbReference>
<feature type="domain" description="Type I restriction modification DNA specificity" evidence="4">
    <location>
        <begin position="214"/>
        <end position="363"/>
    </location>
</feature>
<dbReference type="CDD" id="cd17517">
    <property type="entry name" value="RMtype1_S_EcoKI_StySPI-TRD2-CR2_like"/>
    <property type="match status" value="1"/>
</dbReference>
<comment type="similarity">
    <text evidence="1">Belongs to the type-I restriction system S methylase family.</text>
</comment>
<evidence type="ECO:0000256" key="3">
    <source>
        <dbReference type="ARBA" id="ARBA00023125"/>
    </source>
</evidence>
<dbReference type="InterPro" id="IPR044946">
    <property type="entry name" value="Restrct_endonuc_typeI_TRD_sf"/>
</dbReference>
<keyword evidence="2" id="KW-0680">Restriction system</keyword>
<dbReference type="KEGG" id="sfd:USDA257_c02040"/>
<evidence type="ECO:0000313" key="6">
    <source>
        <dbReference type="Proteomes" id="UP000006180"/>
    </source>
</evidence>